<dbReference type="InterPro" id="IPR036942">
    <property type="entry name" value="Beta-barrel_TonB_sf"/>
</dbReference>
<dbReference type="Gene3D" id="2.40.170.20">
    <property type="entry name" value="TonB-dependent receptor, beta-barrel domain"/>
    <property type="match status" value="1"/>
</dbReference>
<evidence type="ECO:0000313" key="13">
    <source>
        <dbReference type="EMBL" id="ABV92316.1"/>
    </source>
</evidence>
<evidence type="ECO:0000256" key="3">
    <source>
        <dbReference type="ARBA" id="ARBA00022452"/>
    </source>
</evidence>
<dbReference type="GO" id="GO:0044718">
    <property type="term" value="P:siderophore transmembrane transport"/>
    <property type="evidence" value="ECO:0007669"/>
    <property type="project" value="TreeGrafter"/>
</dbReference>
<keyword evidence="3 8" id="KW-1134">Transmembrane beta strand</keyword>
<evidence type="ECO:0000256" key="4">
    <source>
        <dbReference type="ARBA" id="ARBA00022692"/>
    </source>
</evidence>
<dbReference type="InterPro" id="IPR039426">
    <property type="entry name" value="TonB-dep_rcpt-like"/>
</dbReference>
<evidence type="ECO:0000256" key="6">
    <source>
        <dbReference type="ARBA" id="ARBA00023136"/>
    </source>
</evidence>
<dbReference type="PANTHER" id="PTHR30069">
    <property type="entry name" value="TONB-DEPENDENT OUTER MEMBRANE RECEPTOR"/>
    <property type="match status" value="1"/>
</dbReference>
<dbReference type="KEGG" id="dsh:Dshi_0570"/>
<keyword evidence="6 8" id="KW-0472">Membrane</keyword>
<dbReference type="SUPFAM" id="SSF56935">
    <property type="entry name" value="Porins"/>
    <property type="match status" value="1"/>
</dbReference>
<dbReference type="InterPro" id="IPR037066">
    <property type="entry name" value="Plug_dom_sf"/>
</dbReference>
<reference evidence="14" key="1">
    <citation type="journal article" date="2010" name="ISME J.">
        <title>The complete genome sequence of the algal symbiont Dinoroseobacter shibae: a hitchhiker's guide to life in the sea.</title>
        <authorList>
            <person name="Wagner-Dobler I."/>
            <person name="Ballhausen B."/>
            <person name="Berger M."/>
            <person name="Brinkhoff T."/>
            <person name="Buchholz I."/>
            <person name="Bunk B."/>
            <person name="Cypionka H."/>
            <person name="Daniel R."/>
            <person name="Drepper T."/>
            <person name="Gerdts G."/>
            <person name="Hahnke S."/>
            <person name="Han C."/>
            <person name="Jahn D."/>
            <person name="Kalhoefer D."/>
            <person name="Kiss H."/>
            <person name="Klenk H.P."/>
            <person name="Kyrpides N."/>
            <person name="Liebl W."/>
            <person name="Liesegang H."/>
            <person name="Meincke L."/>
            <person name="Pati A."/>
            <person name="Petersen J."/>
            <person name="Piekarski T."/>
            <person name="Pommerenke C."/>
            <person name="Pradella S."/>
            <person name="Pukall R."/>
            <person name="Rabus R."/>
            <person name="Stackebrandt E."/>
            <person name="Thole S."/>
            <person name="Thompson L."/>
            <person name="Tielen P."/>
            <person name="Tomasch J."/>
            <person name="von Jan M."/>
            <person name="Wanphrut N."/>
            <person name="Wichels A."/>
            <person name="Zech H."/>
            <person name="Simon M."/>
        </authorList>
    </citation>
    <scope>NUCLEOTIDE SEQUENCE [LARGE SCALE GENOMIC DNA]</scope>
    <source>
        <strain evidence="14">DSM 16493 / NCIMB 14021 / DFL 12</strain>
    </source>
</reference>
<comment type="similarity">
    <text evidence="8 9">Belongs to the TonB-dependent receptor family.</text>
</comment>
<keyword evidence="7 8" id="KW-0998">Cell outer membrane</keyword>
<comment type="subcellular location">
    <subcellularLocation>
        <location evidence="1 8">Cell outer membrane</location>
        <topology evidence="1 8">Multi-pass membrane protein</topology>
    </subcellularLocation>
</comment>
<evidence type="ECO:0000259" key="11">
    <source>
        <dbReference type="Pfam" id="PF00593"/>
    </source>
</evidence>
<keyword evidence="2 8" id="KW-0813">Transport</keyword>
<feature type="domain" description="TonB-dependent receptor-like beta-barrel" evidence="11">
    <location>
        <begin position="231"/>
        <end position="649"/>
    </location>
</feature>
<evidence type="ECO:0000256" key="1">
    <source>
        <dbReference type="ARBA" id="ARBA00004571"/>
    </source>
</evidence>
<dbReference type="Pfam" id="PF07715">
    <property type="entry name" value="Plug"/>
    <property type="match status" value="1"/>
</dbReference>
<keyword evidence="5 9" id="KW-0798">TonB box</keyword>
<dbReference type="InterPro" id="IPR012910">
    <property type="entry name" value="Plug_dom"/>
</dbReference>
<sequence>MLKQALTITTVLVTATGLSARISAAQDATALEAITVLGTGLPTSVFESPSSVTVIDDGQLRRIAPEKIGSYLESVPGVIIGEQGIQRIQIRGEAERRVLIKVDGQALTDHTTYGQPVLVDPLNIERIEVIRGASSVVSGSRAIGGVVNIVTKRGAPDTAAEVTFGAGYFGGSDGYRASGSVGGTIGAFDYRITAGTADFGDRETPDRTLVPSESASDSLAVHLGYQIDPNQYVMFKAQRYDQSADVFTDDPDFTITLPNRDLTKYSAFYEGTDLAPWMPKLNADVYYQTVDRVFENDVNTGVPPFVPNAPTNIQGLSDDEGRTWGLNVTAELSIFDIGRSFVGFEYEDDRLDTARSSIVTANPPPGPPGPPVVSVDSREEDASIKTTSLYALQEFDLSDTVTGFLGGRYYAVDAELIRSTRSAPRSNDDDRFLGSAGLVWTPNPETALRLNISQGYSYPSLGQLFLETSAGGQTVIGNPDLEPETATTLELGARYDGAGATIDATFFYTDSSDYIELTGAGGGTLSYTNIAAAEAFGLEVLAETRIGASNWSPYASLTYVRREFDFGNGFKTKDSGTPELFGRVGVKYDFDWFGMTGVLDAHVRGETSATLRDETGAVVRSGDGFGLLEVDAFVNISENASLTVALNNLLNTTYDPIDQIEGQKRSVDVFLTWTF</sequence>
<keyword evidence="4 8" id="KW-0812">Transmembrane</keyword>
<dbReference type="Proteomes" id="UP000006833">
    <property type="component" value="Chromosome"/>
</dbReference>
<dbReference type="InterPro" id="IPR000531">
    <property type="entry name" value="Beta-barrel_TonB"/>
</dbReference>
<dbReference type="STRING" id="398580.Dshi_0570"/>
<evidence type="ECO:0000259" key="12">
    <source>
        <dbReference type="Pfam" id="PF07715"/>
    </source>
</evidence>
<dbReference type="Pfam" id="PF00593">
    <property type="entry name" value="TonB_dep_Rec_b-barrel"/>
    <property type="match status" value="1"/>
</dbReference>
<proteinExistence type="inferred from homology"/>
<evidence type="ECO:0000256" key="2">
    <source>
        <dbReference type="ARBA" id="ARBA00022448"/>
    </source>
</evidence>
<dbReference type="PROSITE" id="PS52016">
    <property type="entry name" value="TONB_DEPENDENT_REC_3"/>
    <property type="match status" value="1"/>
</dbReference>
<evidence type="ECO:0000256" key="5">
    <source>
        <dbReference type="ARBA" id="ARBA00023077"/>
    </source>
</evidence>
<dbReference type="AlphaFoldDB" id="A8LPJ3"/>
<evidence type="ECO:0000256" key="7">
    <source>
        <dbReference type="ARBA" id="ARBA00023237"/>
    </source>
</evidence>
<dbReference type="PANTHER" id="PTHR30069:SF40">
    <property type="entry name" value="TONB-DEPENDENT RECEPTOR NMB0964-RELATED"/>
    <property type="match status" value="1"/>
</dbReference>
<evidence type="ECO:0000256" key="9">
    <source>
        <dbReference type="RuleBase" id="RU003357"/>
    </source>
</evidence>
<accession>A8LPJ3</accession>
<evidence type="ECO:0000256" key="10">
    <source>
        <dbReference type="SAM" id="MobiDB-lite"/>
    </source>
</evidence>
<feature type="compositionally biased region" description="Pro residues" evidence="10">
    <location>
        <begin position="362"/>
        <end position="371"/>
    </location>
</feature>
<name>A8LPJ3_DINSH</name>
<dbReference type="HOGENOM" id="CLU_008287_18_5_5"/>
<feature type="region of interest" description="Disordered" evidence="10">
    <location>
        <begin position="357"/>
        <end position="376"/>
    </location>
</feature>
<dbReference type="CDD" id="cd01347">
    <property type="entry name" value="ligand_gated_channel"/>
    <property type="match status" value="1"/>
</dbReference>
<evidence type="ECO:0000313" key="14">
    <source>
        <dbReference type="Proteomes" id="UP000006833"/>
    </source>
</evidence>
<dbReference type="eggNOG" id="COG4771">
    <property type="taxonomic scope" value="Bacteria"/>
</dbReference>
<dbReference type="GO" id="GO:0009279">
    <property type="term" value="C:cell outer membrane"/>
    <property type="evidence" value="ECO:0007669"/>
    <property type="project" value="UniProtKB-SubCell"/>
</dbReference>
<dbReference type="Gene3D" id="2.170.130.10">
    <property type="entry name" value="TonB-dependent receptor, plug domain"/>
    <property type="match status" value="1"/>
</dbReference>
<keyword evidence="14" id="KW-1185">Reference proteome</keyword>
<gene>
    <name evidence="13" type="primary">fhuA</name>
    <name evidence="13" type="ordered locus">Dshi_0570</name>
</gene>
<dbReference type="EMBL" id="CP000830">
    <property type="protein sequence ID" value="ABV92316.1"/>
    <property type="molecule type" value="Genomic_DNA"/>
</dbReference>
<feature type="domain" description="TonB-dependent receptor plug" evidence="12">
    <location>
        <begin position="46"/>
        <end position="146"/>
    </location>
</feature>
<dbReference type="OrthoDB" id="9760333at2"/>
<dbReference type="GO" id="GO:0015344">
    <property type="term" value="F:siderophore uptake transmembrane transporter activity"/>
    <property type="evidence" value="ECO:0007669"/>
    <property type="project" value="TreeGrafter"/>
</dbReference>
<protein>
    <submittedName>
        <fullName evidence="13">ABC-type cobalamin/Fe3+-siderophores transport system protein</fullName>
    </submittedName>
</protein>
<organism evidence="13 14">
    <name type="scientific">Dinoroseobacter shibae (strain DSM 16493 / NCIMB 14021 / DFL 12)</name>
    <dbReference type="NCBI Taxonomy" id="398580"/>
    <lineage>
        <taxon>Bacteria</taxon>
        <taxon>Pseudomonadati</taxon>
        <taxon>Pseudomonadota</taxon>
        <taxon>Alphaproteobacteria</taxon>
        <taxon>Rhodobacterales</taxon>
        <taxon>Roseobacteraceae</taxon>
        <taxon>Dinoroseobacter</taxon>
    </lineage>
</organism>
<evidence type="ECO:0000256" key="8">
    <source>
        <dbReference type="PROSITE-ProRule" id="PRU01360"/>
    </source>
</evidence>
<dbReference type="RefSeq" id="WP_012177248.1">
    <property type="nucleotide sequence ID" value="NC_009952.1"/>
</dbReference>